<dbReference type="SUPFAM" id="SSF53850">
    <property type="entry name" value="Periplasmic binding protein-like II"/>
    <property type="match status" value="1"/>
</dbReference>
<dbReference type="Gene3D" id="3.40.190.10">
    <property type="entry name" value="Periplasmic binding protein-like II"/>
    <property type="match status" value="2"/>
</dbReference>
<comment type="similarity">
    <text evidence="1">Belongs to the bacterial solute-binding protein 3 family.</text>
</comment>
<proteinExistence type="inferred from homology"/>
<dbReference type="Proteomes" id="UP001597337">
    <property type="component" value="Unassembled WGS sequence"/>
</dbReference>
<dbReference type="SMART" id="SM00062">
    <property type="entry name" value="PBPb"/>
    <property type="match status" value="1"/>
</dbReference>
<dbReference type="InterPro" id="IPR001638">
    <property type="entry name" value="Solute-binding_3/MltF_N"/>
</dbReference>
<evidence type="ECO:0000256" key="1">
    <source>
        <dbReference type="ARBA" id="ARBA00010333"/>
    </source>
</evidence>
<keyword evidence="2 3" id="KW-0732">Signal</keyword>
<name>A0ABW4YEJ6_9GAMM</name>
<keyword evidence="6" id="KW-1185">Reference proteome</keyword>
<gene>
    <name evidence="5" type="ORF">ACFSJC_19450</name>
</gene>
<protein>
    <submittedName>
        <fullName evidence="5">Substrate-binding domain-containing protein</fullName>
    </submittedName>
</protein>
<dbReference type="Pfam" id="PF00497">
    <property type="entry name" value="SBP_bac_3"/>
    <property type="match status" value="1"/>
</dbReference>
<dbReference type="EMBL" id="JBHUHX010000062">
    <property type="protein sequence ID" value="MFD2114030.1"/>
    <property type="molecule type" value="Genomic_DNA"/>
</dbReference>
<accession>A0ABW4YEJ6</accession>
<dbReference type="PANTHER" id="PTHR35936:SF17">
    <property type="entry name" value="ARGININE-BINDING EXTRACELLULAR PROTEIN ARTP"/>
    <property type="match status" value="1"/>
</dbReference>
<evidence type="ECO:0000256" key="2">
    <source>
        <dbReference type="ARBA" id="ARBA00022729"/>
    </source>
</evidence>
<sequence>MPKPRRTKGALIALCLLTFGGSGAALAEQGHEARSGRYLTVCADPNSLPFSNDRGEGFENRIAELIAQDLGRPIHYRWWPQTIGFVRNTLRTRLCDLITGISSVSELVQNTNPYYRSVYSLVYRADSNLKLKTLTAGDPTLSGLRIGVVAGTPPVTLLTRFGLLDHIHSYERTVDTRLYAPARDAVRDVARGETDLAIIWGPIAGYYAERQETPLTLMPLPAQIDGVPMAFNVSMGIRHRETTWKHQLNQTLDHLQPQIQEILLSYGVPLLDQSDRPIQAD</sequence>
<dbReference type="InterPro" id="IPR022448">
    <property type="entry name" value="Quinoprotein_dehydrogenase"/>
</dbReference>
<reference evidence="6" key="1">
    <citation type="journal article" date="2019" name="Int. J. Syst. Evol. Microbiol.">
        <title>The Global Catalogue of Microorganisms (GCM) 10K type strain sequencing project: providing services to taxonomists for standard genome sequencing and annotation.</title>
        <authorList>
            <consortium name="The Broad Institute Genomics Platform"/>
            <consortium name="The Broad Institute Genome Sequencing Center for Infectious Disease"/>
            <person name="Wu L."/>
            <person name="Ma J."/>
        </authorList>
    </citation>
    <scope>NUCLEOTIDE SEQUENCE [LARGE SCALE GENOMIC DNA]</scope>
    <source>
        <strain evidence="6">KACC 12597</strain>
    </source>
</reference>
<dbReference type="PANTHER" id="PTHR35936">
    <property type="entry name" value="MEMBRANE-BOUND LYTIC MUREIN TRANSGLYCOSYLASE F"/>
    <property type="match status" value="1"/>
</dbReference>
<evidence type="ECO:0000256" key="3">
    <source>
        <dbReference type="SAM" id="SignalP"/>
    </source>
</evidence>
<feature type="domain" description="Solute-binding protein family 3/N-terminal" evidence="4">
    <location>
        <begin position="38"/>
        <end position="270"/>
    </location>
</feature>
<comment type="caution">
    <text evidence="5">The sequence shown here is derived from an EMBL/GenBank/DDBJ whole genome shotgun (WGS) entry which is preliminary data.</text>
</comment>
<evidence type="ECO:0000259" key="4">
    <source>
        <dbReference type="SMART" id="SM00062"/>
    </source>
</evidence>
<feature type="chain" id="PRO_5045104389" evidence="3">
    <location>
        <begin position="28"/>
        <end position="281"/>
    </location>
</feature>
<organism evidence="5 6">
    <name type="scientific">Thiorhodococcus fuscus</name>
    <dbReference type="NCBI Taxonomy" id="527200"/>
    <lineage>
        <taxon>Bacteria</taxon>
        <taxon>Pseudomonadati</taxon>
        <taxon>Pseudomonadota</taxon>
        <taxon>Gammaproteobacteria</taxon>
        <taxon>Chromatiales</taxon>
        <taxon>Chromatiaceae</taxon>
        <taxon>Thiorhodococcus</taxon>
    </lineage>
</organism>
<feature type="signal peptide" evidence="3">
    <location>
        <begin position="1"/>
        <end position="27"/>
    </location>
</feature>
<dbReference type="RefSeq" id="WP_386028888.1">
    <property type="nucleotide sequence ID" value="NZ_JBHUHX010000062.1"/>
</dbReference>
<evidence type="ECO:0000313" key="5">
    <source>
        <dbReference type="EMBL" id="MFD2114030.1"/>
    </source>
</evidence>
<evidence type="ECO:0000313" key="6">
    <source>
        <dbReference type="Proteomes" id="UP001597337"/>
    </source>
</evidence>
<dbReference type="NCBIfam" id="TIGR03871">
    <property type="entry name" value="ABC_peri_MoxJ_2"/>
    <property type="match status" value="1"/>
</dbReference>